<comment type="similarity">
    <text evidence="2 8">Belongs to the type IA topoisomerase family.</text>
</comment>
<evidence type="ECO:0000256" key="1">
    <source>
        <dbReference type="ARBA" id="ARBA00000213"/>
    </source>
</evidence>
<dbReference type="Proteomes" id="UP000176300">
    <property type="component" value="Unassembled WGS sequence"/>
</dbReference>
<comment type="catalytic activity">
    <reaction evidence="1 8">
        <text>ATP-independent breakage of single-stranded DNA, followed by passage and rejoining.</text>
        <dbReference type="EC" id="5.6.2.1"/>
    </reaction>
</comment>
<evidence type="ECO:0000256" key="4">
    <source>
        <dbReference type="ARBA" id="ARBA00022842"/>
    </source>
</evidence>
<name>A0A1F6NHA1_9BACT</name>
<dbReference type="InterPro" id="IPR028612">
    <property type="entry name" value="Topoisom_1_IA"/>
</dbReference>
<dbReference type="Pfam" id="PF13368">
    <property type="entry name" value="Toprim_C_rpt"/>
    <property type="match status" value="3"/>
</dbReference>
<dbReference type="NCBIfam" id="TIGR01051">
    <property type="entry name" value="topA_bact"/>
    <property type="match status" value="1"/>
</dbReference>
<feature type="site" description="Interaction with DNA" evidence="8">
    <location>
        <position position="149"/>
    </location>
</feature>
<feature type="site" description="Interaction with DNA" evidence="8">
    <location>
        <position position="144"/>
    </location>
</feature>
<dbReference type="InterPro" id="IPR013826">
    <property type="entry name" value="Topo_IA_cen_sub3"/>
</dbReference>
<comment type="caution">
    <text evidence="11">The sequence shown here is derived from an EMBL/GenBank/DDBJ whole genome shotgun (WGS) entry which is preliminary data.</text>
</comment>
<gene>
    <name evidence="8" type="primary">topA</name>
    <name evidence="11" type="ORF">A2373_01700</name>
</gene>
<feature type="site" description="Interaction with DNA" evidence="8">
    <location>
        <position position="312"/>
    </location>
</feature>
<dbReference type="PROSITE" id="PS50880">
    <property type="entry name" value="TOPRIM"/>
    <property type="match status" value="1"/>
</dbReference>
<dbReference type="Pfam" id="PF01131">
    <property type="entry name" value="Topoisom_bac"/>
    <property type="match status" value="1"/>
</dbReference>
<dbReference type="PRINTS" id="PR00417">
    <property type="entry name" value="PRTPISMRASEI"/>
</dbReference>
<feature type="site" description="Interaction with DNA" evidence="8">
    <location>
        <position position="141"/>
    </location>
</feature>
<dbReference type="InterPro" id="IPR034149">
    <property type="entry name" value="TOPRIM_TopoI"/>
</dbReference>
<dbReference type="InterPro" id="IPR013497">
    <property type="entry name" value="Topo_IA_cen"/>
</dbReference>
<dbReference type="InterPro" id="IPR025589">
    <property type="entry name" value="Toprim_C_rpt"/>
</dbReference>
<evidence type="ECO:0000256" key="3">
    <source>
        <dbReference type="ARBA" id="ARBA00022723"/>
    </source>
</evidence>
<dbReference type="InterPro" id="IPR023406">
    <property type="entry name" value="Topo_IA_AS"/>
</dbReference>
<feature type="site" description="Interaction with DNA" evidence="8">
    <location>
        <position position="156"/>
    </location>
</feature>
<proteinExistence type="inferred from homology"/>
<dbReference type="Pfam" id="PF01751">
    <property type="entry name" value="Toprim"/>
    <property type="match status" value="1"/>
</dbReference>
<keyword evidence="5 8" id="KW-0799">Topoisomerase</keyword>
<keyword evidence="4" id="KW-0460">Magnesium</keyword>
<dbReference type="InterPro" id="IPR005733">
    <property type="entry name" value="TopoI_bac-type"/>
</dbReference>
<comment type="function">
    <text evidence="8">Releases the supercoiling and torsional tension of DNA, which is introduced during the DNA replication and transcription, by transiently cleaving and rejoining one strand of the DNA duplex. Introduces a single-strand break via transesterification at a target site in duplex DNA. The scissile phosphodiester is attacked by the catalytic tyrosine of the enzyme, resulting in the formation of a DNA-(5'-phosphotyrosyl)-enzyme intermediate and the expulsion of a 3'-OH DNA strand. The free DNA strand then undergoes passage around the unbroken strand, thus removing DNA supercoils. Finally, in the religation step, the DNA 3'-OH attacks the covalent intermediate to expel the active-site tyrosine and restore the DNA phosphodiester backbone.</text>
</comment>
<evidence type="ECO:0000256" key="2">
    <source>
        <dbReference type="ARBA" id="ARBA00009446"/>
    </source>
</evidence>
<dbReference type="Gene3D" id="1.10.290.10">
    <property type="entry name" value="Topoisomerase I, domain 4"/>
    <property type="match status" value="1"/>
</dbReference>
<dbReference type="InterPro" id="IPR003602">
    <property type="entry name" value="Topo_IA_DNA-bd_dom"/>
</dbReference>
<dbReference type="PANTHER" id="PTHR42785:SF1">
    <property type="entry name" value="DNA TOPOISOMERASE"/>
    <property type="match status" value="1"/>
</dbReference>
<dbReference type="EC" id="5.6.2.1" evidence="8"/>
<dbReference type="PROSITE" id="PS00396">
    <property type="entry name" value="TOPO_IA_1"/>
    <property type="match status" value="1"/>
</dbReference>
<dbReference type="GO" id="GO:0006265">
    <property type="term" value="P:DNA topological change"/>
    <property type="evidence" value="ECO:0007669"/>
    <property type="project" value="UniProtKB-UniRule"/>
</dbReference>
<dbReference type="EMBL" id="MFQS01000017">
    <property type="protein sequence ID" value="OGH83249.1"/>
    <property type="molecule type" value="Genomic_DNA"/>
</dbReference>
<feature type="domain" description="Toprim" evidence="9">
    <location>
        <begin position="3"/>
        <end position="114"/>
    </location>
</feature>
<feature type="site" description="Interaction with DNA" evidence="8">
    <location>
        <position position="506"/>
    </location>
</feature>
<organism evidence="11 12">
    <name type="scientific">Candidatus Magasanikbacteria bacterium RIFOXYB1_FULL_40_15</name>
    <dbReference type="NCBI Taxonomy" id="1798697"/>
    <lineage>
        <taxon>Bacteria</taxon>
        <taxon>Candidatus Magasanikiibacteriota</taxon>
    </lineage>
</organism>
<dbReference type="STRING" id="1798697.A2373_01700"/>
<dbReference type="InterPro" id="IPR006171">
    <property type="entry name" value="TOPRIM_dom"/>
</dbReference>
<feature type="domain" description="Topo IA-type catalytic" evidence="10">
    <location>
        <begin position="130"/>
        <end position="576"/>
    </location>
</feature>
<evidence type="ECO:0000256" key="8">
    <source>
        <dbReference type="HAMAP-Rule" id="MF_00952"/>
    </source>
</evidence>
<dbReference type="PANTHER" id="PTHR42785">
    <property type="entry name" value="DNA TOPOISOMERASE, TYPE IA, CORE"/>
    <property type="match status" value="1"/>
</dbReference>
<evidence type="ECO:0000256" key="5">
    <source>
        <dbReference type="ARBA" id="ARBA00023029"/>
    </source>
</evidence>
<evidence type="ECO:0000256" key="7">
    <source>
        <dbReference type="ARBA" id="ARBA00023235"/>
    </source>
</evidence>
<dbReference type="InterPro" id="IPR013824">
    <property type="entry name" value="Topo_IA_cen_sub1"/>
</dbReference>
<dbReference type="AlphaFoldDB" id="A0A1F6NHA1"/>
<comment type="subunit">
    <text evidence="8">Monomer.</text>
</comment>
<keyword evidence="3" id="KW-0479">Metal-binding</keyword>
<dbReference type="SMART" id="SM00437">
    <property type="entry name" value="TOP1Ac"/>
    <property type="match status" value="1"/>
</dbReference>
<protein>
    <recommendedName>
        <fullName evidence="8">DNA topoisomerase 1</fullName>
        <ecNumber evidence="8">5.6.2.1</ecNumber>
    </recommendedName>
    <alternativeName>
        <fullName evidence="8">DNA topoisomerase I</fullName>
    </alternativeName>
</protein>
<keyword evidence="6 8" id="KW-0238">DNA-binding</keyword>
<dbReference type="GO" id="GO:0003917">
    <property type="term" value="F:DNA topoisomerase type I (single strand cut, ATP-independent) activity"/>
    <property type="evidence" value="ECO:0007669"/>
    <property type="project" value="UniProtKB-UniRule"/>
</dbReference>
<feature type="active site" description="O-(5'-phospho-DNA)-tyrosine intermediate" evidence="8">
    <location>
        <position position="310"/>
    </location>
</feature>
<evidence type="ECO:0000259" key="10">
    <source>
        <dbReference type="PROSITE" id="PS52039"/>
    </source>
</evidence>
<dbReference type="PROSITE" id="PS52039">
    <property type="entry name" value="TOPO_IA_2"/>
    <property type="match status" value="1"/>
</dbReference>
<evidence type="ECO:0000259" key="9">
    <source>
        <dbReference type="PROSITE" id="PS50880"/>
    </source>
</evidence>
<dbReference type="SMART" id="SM00436">
    <property type="entry name" value="TOP1Bc"/>
    <property type="match status" value="1"/>
</dbReference>
<feature type="region of interest" description="Interaction with DNA" evidence="8">
    <location>
        <begin position="164"/>
        <end position="169"/>
    </location>
</feature>
<sequence>MANKLVIVESPTKAKTITKFLGNGFKVESSFGHVRDLPKSSMGINIEDGTFEPMYEIPSGKKKKVAELKKLAKDADEILFATDEDREGEAISWHLAELLKIKPEKVKRLVFHEITKTAIEDAIKNPRGLDINLVDAQQARRVLDRLVGYELSPLLWKKVRYGLSAGRVQSVAVHLIVEKELERAKFKSSEYFDLLAILSSSNEKFEAKLTEYETKPIPAGKDFDSDNGKLKKPENFILLGEKQAKELAEKLLTSKPWTISEISEKPYQTHPYPPFITSTLQQEAHRKLGWSAKQTMRTAQSLYENGYITYMRTDSVSLSSQAINAAREAAAEFGKEYVSEEIKNYQSKSKLAQEAHEAIRPAGSIFKHPSQVQKEVDGGESALYDLIWKRTVASQMKSAQMISLNVKIEVEKAIFEAKGKKIEFAGYLRAYVEGSDDPEAQLENQEITLPNLKEKQVVEAQSVKPDGHITQPPARYTEASLIKKLESEGVGRPSTYATILDTIVERDYVIKINNALIPTYTAMIVDYYLQKYFDNLVNVNFTSKMEDDLDKIAIGKEKWHPYIKEFYKEKFHSHIEKASQDETYPDIVVGKDKNTNQEIIIRSGKYGPYLQRGAGGENNTCSLSDSLAPADLNIESAMELLSKPSGPQVIYTDEATGKDITQRTGRFGPYLQLGEDDEKKKAKKVSLTYGPKKLPIGASVNIDNINAEQAKKIISFPLNIGEIDGGKITASVGRFGPYLKKGEDYRSIPKDKDILTITLEEAKELYAQEKKTRTRKKASILKELGEDPKTKKSIQVLDGPYGPYISNGTRTFAPIPKDTQPEEMTLELALRLIEEKKAKKKKKK</sequence>
<dbReference type="InterPro" id="IPR003601">
    <property type="entry name" value="Topo_IA_2"/>
</dbReference>
<dbReference type="InterPro" id="IPR000380">
    <property type="entry name" value="Topo_IA"/>
</dbReference>
<reference evidence="11 12" key="1">
    <citation type="journal article" date="2016" name="Nat. Commun.">
        <title>Thousands of microbial genomes shed light on interconnected biogeochemical processes in an aquifer system.</title>
        <authorList>
            <person name="Anantharaman K."/>
            <person name="Brown C.T."/>
            <person name="Hug L.A."/>
            <person name="Sharon I."/>
            <person name="Castelle C.J."/>
            <person name="Probst A.J."/>
            <person name="Thomas B.C."/>
            <person name="Singh A."/>
            <person name="Wilkins M.J."/>
            <person name="Karaoz U."/>
            <person name="Brodie E.L."/>
            <person name="Williams K.H."/>
            <person name="Hubbard S.S."/>
            <person name="Banfield J.F."/>
        </authorList>
    </citation>
    <scope>NUCLEOTIDE SEQUENCE [LARGE SCALE GENOMIC DNA]</scope>
</reference>
<dbReference type="Gene3D" id="2.70.20.10">
    <property type="entry name" value="Topoisomerase I, domain 3"/>
    <property type="match status" value="1"/>
</dbReference>
<dbReference type="Gene3D" id="3.40.50.140">
    <property type="match status" value="1"/>
</dbReference>
<evidence type="ECO:0000313" key="11">
    <source>
        <dbReference type="EMBL" id="OGH83249.1"/>
    </source>
</evidence>
<dbReference type="Gene3D" id="1.10.460.10">
    <property type="entry name" value="Topoisomerase I, domain 2"/>
    <property type="match status" value="1"/>
</dbReference>
<dbReference type="InterPro" id="IPR013825">
    <property type="entry name" value="Topo_IA_cen_sub2"/>
</dbReference>
<dbReference type="CDD" id="cd03363">
    <property type="entry name" value="TOPRIM_TopoIA_TopoI"/>
    <property type="match status" value="1"/>
</dbReference>
<dbReference type="HAMAP" id="MF_00952">
    <property type="entry name" value="Topoisom_1_prok"/>
    <property type="match status" value="1"/>
</dbReference>
<dbReference type="GO" id="GO:0003677">
    <property type="term" value="F:DNA binding"/>
    <property type="evidence" value="ECO:0007669"/>
    <property type="project" value="UniProtKB-KW"/>
</dbReference>
<evidence type="ECO:0000313" key="12">
    <source>
        <dbReference type="Proteomes" id="UP000176300"/>
    </source>
</evidence>
<evidence type="ECO:0000256" key="6">
    <source>
        <dbReference type="ARBA" id="ARBA00023125"/>
    </source>
</evidence>
<keyword evidence="7 8" id="KW-0413">Isomerase</keyword>
<feature type="site" description="Interaction with DNA" evidence="8">
    <location>
        <position position="140"/>
    </location>
</feature>
<dbReference type="SMART" id="SM00493">
    <property type="entry name" value="TOPRIM"/>
    <property type="match status" value="1"/>
</dbReference>
<dbReference type="InterPro" id="IPR023405">
    <property type="entry name" value="Topo_IA_core_domain"/>
</dbReference>
<dbReference type="CDD" id="cd00186">
    <property type="entry name" value="TOP1Ac"/>
    <property type="match status" value="1"/>
</dbReference>
<feature type="site" description="Interaction with DNA" evidence="8">
    <location>
        <position position="33"/>
    </location>
</feature>
<accession>A0A1F6NHA1</accession>
<dbReference type="SUPFAM" id="SSF56712">
    <property type="entry name" value="Prokaryotic type I DNA topoisomerase"/>
    <property type="match status" value="1"/>
</dbReference>
<dbReference type="GO" id="GO:0046872">
    <property type="term" value="F:metal ion binding"/>
    <property type="evidence" value="ECO:0007669"/>
    <property type="project" value="UniProtKB-KW"/>
</dbReference>